<dbReference type="Proteomes" id="UP001501353">
    <property type="component" value="Unassembled WGS sequence"/>
</dbReference>
<keyword evidence="7" id="KW-1185">Reference proteome</keyword>
<sequence length="346" mass="37970">MSISHRLISRSWRRWNLFLLVAAGLACIAAWFFLQDDVTTNSAALRNVVIALPSQVSSGAAFVAKNKKLFERHGVNVTVQPFALGMQALKSVLDGHANLAVVADTPFMFAVMRGEKIAILSSLFDSRKTMAMVGRKDRGISRMHDLNGKTIGTIFGTNAHFYLDTLLVAEGIDRSSVRVVDMKTADGLMAALKNGEVDAVTAWHPLLSQLQRDLREQVVVLLDPDIFVYRFVLAATQEYIASHPVEVRSVLAALDESMDFVNARPAEAKDIIGQAIGMDPALLSSAFDPADFSLSLDQALLLGLSDQTRWALKRGLVPAQEVPNYLDHLRQEPLESVLPNAIKVIH</sequence>
<evidence type="ECO:0000256" key="4">
    <source>
        <dbReference type="SAM" id="Phobius"/>
    </source>
</evidence>
<evidence type="ECO:0000256" key="1">
    <source>
        <dbReference type="ARBA" id="ARBA00004418"/>
    </source>
</evidence>
<dbReference type="PROSITE" id="PS51257">
    <property type="entry name" value="PROKAR_LIPOPROTEIN"/>
    <property type="match status" value="1"/>
</dbReference>
<comment type="similarity">
    <text evidence="2">Belongs to the bacterial solute-binding protein SsuA/TauA family.</text>
</comment>
<evidence type="ECO:0000256" key="2">
    <source>
        <dbReference type="ARBA" id="ARBA00010742"/>
    </source>
</evidence>
<evidence type="ECO:0000259" key="5">
    <source>
        <dbReference type="SMART" id="SM00062"/>
    </source>
</evidence>
<dbReference type="PANTHER" id="PTHR30024">
    <property type="entry name" value="ALIPHATIC SULFONATES-BINDING PROTEIN-RELATED"/>
    <property type="match status" value="1"/>
</dbReference>
<gene>
    <name evidence="6" type="ORF">GCM10022212_37990</name>
</gene>
<comment type="subcellular location">
    <subcellularLocation>
        <location evidence="1">Periplasm</location>
    </subcellularLocation>
</comment>
<dbReference type="InterPro" id="IPR015168">
    <property type="entry name" value="SsuA/THI5"/>
</dbReference>
<keyword evidence="4" id="KW-1133">Transmembrane helix</keyword>
<dbReference type="PANTHER" id="PTHR30024:SF47">
    <property type="entry name" value="TAURINE-BINDING PERIPLASMIC PROTEIN"/>
    <property type="match status" value="1"/>
</dbReference>
<evidence type="ECO:0000313" key="7">
    <source>
        <dbReference type="Proteomes" id="UP001501353"/>
    </source>
</evidence>
<dbReference type="RefSeq" id="WP_344765833.1">
    <property type="nucleotide sequence ID" value="NZ_BAAAZE010000016.1"/>
</dbReference>
<proteinExistence type="inferred from homology"/>
<feature type="domain" description="Solute-binding protein family 3/N-terminal" evidence="5">
    <location>
        <begin position="47"/>
        <end position="279"/>
    </location>
</feature>
<keyword evidence="3" id="KW-0732">Signal</keyword>
<reference evidence="7" key="1">
    <citation type="journal article" date="2019" name="Int. J. Syst. Evol. Microbiol.">
        <title>The Global Catalogue of Microorganisms (GCM) 10K type strain sequencing project: providing services to taxonomists for standard genome sequencing and annotation.</title>
        <authorList>
            <consortium name="The Broad Institute Genomics Platform"/>
            <consortium name="The Broad Institute Genome Sequencing Center for Infectious Disease"/>
            <person name="Wu L."/>
            <person name="Ma J."/>
        </authorList>
    </citation>
    <scope>NUCLEOTIDE SEQUENCE [LARGE SCALE GENOMIC DNA]</scope>
    <source>
        <strain evidence="7">JCM 16673</strain>
    </source>
</reference>
<dbReference type="InterPro" id="IPR001638">
    <property type="entry name" value="Solute-binding_3/MltF_N"/>
</dbReference>
<protein>
    <submittedName>
        <fullName evidence="6">ABC transporter substrate-binding protein</fullName>
    </submittedName>
</protein>
<keyword evidence="4" id="KW-0472">Membrane</keyword>
<dbReference type="CDD" id="cd01008">
    <property type="entry name" value="PBP2_NrtA_SsuA_CpmA_like"/>
    <property type="match status" value="1"/>
</dbReference>
<comment type="caution">
    <text evidence="6">The sequence shown here is derived from an EMBL/GenBank/DDBJ whole genome shotgun (WGS) entry which is preliminary data.</text>
</comment>
<dbReference type="Gene3D" id="3.40.190.10">
    <property type="entry name" value="Periplasmic binding protein-like II"/>
    <property type="match status" value="2"/>
</dbReference>
<feature type="transmembrane region" description="Helical" evidence="4">
    <location>
        <begin position="15"/>
        <end position="34"/>
    </location>
</feature>
<organism evidence="6 7">
    <name type="scientific">Actimicrobium antarcticum</name>
    <dbReference type="NCBI Taxonomy" id="1051899"/>
    <lineage>
        <taxon>Bacteria</taxon>
        <taxon>Pseudomonadati</taxon>
        <taxon>Pseudomonadota</taxon>
        <taxon>Betaproteobacteria</taxon>
        <taxon>Burkholderiales</taxon>
        <taxon>Oxalobacteraceae</taxon>
        <taxon>Actimicrobium</taxon>
    </lineage>
</organism>
<evidence type="ECO:0000256" key="3">
    <source>
        <dbReference type="ARBA" id="ARBA00022729"/>
    </source>
</evidence>
<dbReference type="Pfam" id="PF09084">
    <property type="entry name" value="NMT1"/>
    <property type="match status" value="1"/>
</dbReference>
<accession>A0ABP7U2B2</accession>
<name>A0ABP7U2B2_9BURK</name>
<dbReference type="SUPFAM" id="SSF53850">
    <property type="entry name" value="Periplasmic binding protein-like II"/>
    <property type="match status" value="1"/>
</dbReference>
<keyword evidence="4" id="KW-0812">Transmembrane</keyword>
<evidence type="ECO:0000313" key="6">
    <source>
        <dbReference type="EMBL" id="GAA4034802.1"/>
    </source>
</evidence>
<dbReference type="EMBL" id="BAAAZE010000016">
    <property type="protein sequence ID" value="GAA4034802.1"/>
    <property type="molecule type" value="Genomic_DNA"/>
</dbReference>
<dbReference type="SMART" id="SM00062">
    <property type="entry name" value="PBPb"/>
    <property type="match status" value="1"/>
</dbReference>